<evidence type="ECO:0000256" key="1">
    <source>
        <dbReference type="ARBA" id="ARBA00004442"/>
    </source>
</evidence>
<proteinExistence type="inferred from homology"/>
<keyword evidence="8" id="KW-1185">Reference proteome</keyword>
<evidence type="ECO:0000313" key="8">
    <source>
        <dbReference type="Proteomes" id="UP001057520"/>
    </source>
</evidence>
<reference evidence="7 8" key="1">
    <citation type="submission" date="2022-04" db="EMBL/GenBank/DDBJ databases">
        <title>Genome sequence of soybean root-associated Caulobacter segnis RL271.</title>
        <authorList>
            <person name="Longley R."/>
            <person name="Bonito G."/>
            <person name="Trigodet F."/>
            <person name="Crosson S."/>
            <person name="Fiebig A."/>
        </authorList>
    </citation>
    <scope>NUCLEOTIDE SEQUENCE [LARGE SCALE GENOMIC DNA]</scope>
    <source>
        <strain evidence="7 8">RL271</strain>
    </source>
</reference>
<dbReference type="Pfam" id="PF06629">
    <property type="entry name" value="MipA"/>
    <property type="match status" value="1"/>
</dbReference>
<evidence type="ECO:0000256" key="5">
    <source>
        <dbReference type="ARBA" id="ARBA00023237"/>
    </source>
</evidence>
<evidence type="ECO:0000256" key="2">
    <source>
        <dbReference type="ARBA" id="ARBA00005722"/>
    </source>
</evidence>
<evidence type="ECO:0000256" key="6">
    <source>
        <dbReference type="SAM" id="SignalP"/>
    </source>
</evidence>
<keyword evidence="5" id="KW-0998">Cell outer membrane</keyword>
<evidence type="ECO:0000313" key="7">
    <source>
        <dbReference type="EMBL" id="USQ98455.1"/>
    </source>
</evidence>
<evidence type="ECO:0000256" key="3">
    <source>
        <dbReference type="ARBA" id="ARBA00022729"/>
    </source>
</evidence>
<dbReference type="InterPro" id="IPR010583">
    <property type="entry name" value="MipA"/>
</dbReference>
<sequence>MTSRLLRASTLAMTASLTLPAVALAAPADPGGWAVDAGLISRVRPDHLGASRYTDDVLPILEIDYGDRLSFSVDDGLKIAAWRGGDWSAGPVVEYRQSYNDRLPRGAFAMKDAIEAGGFLKRRTPIGELDLRVRKAIDGYGGWSGDMAFDTGGQISPRWKVGLEGRLSWADSSFSREYFGLRRDVVRPQSLPRFGQNDFYSAGVELDAARAIGPRLSLVATLSADRIIGEEWESPLLSSRNVITAGVGLTYRFGRLAGPGAP</sequence>
<feature type="signal peptide" evidence="6">
    <location>
        <begin position="1"/>
        <end position="25"/>
    </location>
</feature>
<organism evidence="7 8">
    <name type="scientific">Caulobacter segnis</name>
    <dbReference type="NCBI Taxonomy" id="88688"/>
    <lineage>
        <taxon>Bacteria</taxon>
        <taxon>Pseudomonadati</taxon>
        <taxon>Pseudomonadota</taxon>
        <taxon>Alphaproteobacteria</taxon>
        <taxon>Caulobacterales</taxon>
        <taxon>Caulobacteraceae</taxon>
        <taxon>Caulobacter</taxon>
    </lineage>
</organism>
<gene>
    <name evidence="7" type="ORF">MZV50_13285</name>
</gene>
<dbReference type="PANTHER" id="PTHR38776:SF1">
    <property type="entry name" value="MLTA-INTERACTING PROTEIN-RELATED"/>
    <property type="match status" value="1"/>
</dbReference>
<keyword evidence="3 6" id="KW-0732">Signal</keyword>
<evidence type="ECO:0000256" key="4">
    <source>
        <dbReference type="ARBA" id="ARBA00023136"/>
    </source>
</evidence>
<keyword evidence="4" id="KW-0472">Membrane</keyword>
<dbReference type="PANTHER" id="PTHR38776">
    <property type="entry name" value="MLTA-INTERACTING PROTEIN-RELATED"/>
    <property type="match status" value="1"/>
</dbReference>
<name>A0ABY5A118_9CAUL</name>
<comment type="subcellular location">
    <subcellularLocation>
        <location evidence="1">Cell outer membrane</location>
    </subcellularLocation>
</comment>
<dbReference type="EMBL" id="CP096040">
    <property type="protein sequence ID" value="USQ98455.1"/>
    <property type="molecule type" value="Genomic_DNA"/>
</dbReference>
<feature type="chain" id="PRO_5047469248" evidence="6">
    <location>
        <begin position="26"/>
        <end position="262"/>
    </location>
</feature>
<accession>A0ABY5A118</accession>
<protein>
    <submittedName>
        <fullName evidence="7">MipA/OmpV family protein</fullName>
    </submittedName>
</protein>
<dbReference type="Proteomes" id="UP001057520">
    <property type="component" value="Chromosome"/>
</dbReference>
<comment type="similarity">
    <text evidence="2">Belongs to the MipA/OmpV family.</text>
</comment>